<dbReference type="Gene3D" id="3.40.140.10">
    <property type="entry name" value="Cytidine Deaminase, domain 2"/>
    <property type="match status" value="1"/>
</dbReference>
<keyword evidence="1 3" id="KW-0963">Cytoplasm</keyword>
<evidence type="ECO:0000256" key="3">
    <source>
        <dbReference type="HAMAP-Rule" id="MF_00187"/>
    </source>
</evidence>
<comment type="function">
    <text evidence="3">Required for formate dehydrogenase (FDH) activity. Acts as a sulfur carrier protein that transfers sulfur from IscS to the molybdenum cofactor prior to its insertion into FDH.</text>
</comment>
<protein>
    <recommendedName>
        <fullName evidence="3">Sulfur carrier protein FdhD</fullName>
    </recommendedName>
</protein>
<dbReference type="PANTHER" id="PTHR30592">
    <property type="entry name" value="FORMATE DEHYDROGENASE"/>
    <property type="match status" value="1"/>
</dbReference>
<dbReference type="GO" id="GO:0016783">
    <property type="term" value="F:sulfurtransferase activity"/>
    <property type="evidence" value="ECO:0007669"/>
    <property type="project" value="InterPro"/>
</dbReference>
<keyword evidence="2 3" id="KW-0501">Molybdenum cofactor biosynthesis</keyword>
<evidence type="ECO:0000256" key="2">
    <source>
        <dbReference type="ARBA" id="ARBA00023150"/>
    </source>
</evidence>
<dbReference type="EMBL" id="CP064760">
    <property type="protein sequence ID" value="QPE05066.1"/>
    <property type="molecule type" value="Genomic_DNA"/>
</dbReference>
<dbReference type="Gene3D" id="3.10.20.10">
    <property type="match status" value="1"/>
</dbReference>
<dbReference type="PIRSF" id="PIRSF015626">
    <property type="entry name" value="FdhD"/>
    <property type="match status" value="1"/>
</dbReference>
<dbReference type="Proteomes" id="UP000594480">
    <property type="component" value="Chromosome"/>
</dbReference>
<dbReference type="PANTHER" id="PTHR30592:SF1">
    <property type="entry name" value="SULFUR CARRIER PROTEIN FDHD"/>
    <property type="match status" value="1"/>
</dbReference>
<evidence type="ECO:0000256" key="1">
    <source>
        <dbReference type="ARBA" id="ARBA00022490"/>
    </source>
</evidence>
<dbReference type="InterPro" id="IPR016193">
    <property type="entry name" value="Cytidine_deaminase-like"/>
</dbReference>
<dbReference type="SUPFAM" id="SSF53927">
    <property type="entry name" value="Cytidine deaminase-like"/>
    <property type="match status" value="1"/>
</dbReference>
<gene>
    <name evidence="3 4" type="primary">fdhD</name>
    <name evidence="4" type="ORF">IT882_02850</name>
</gene>
<organism evidence="4 5">
    <name type="scientific">Microbacterium schleiferi</name>
    <dbReference type="NCBI Taxonomy" id="69362"/>
    <lineage>
        <taxon>Bacteria</taxon>
        <taxon>Bacillati</taxon>
        <taxon>Actinomycetota</taxon>
        <taxon>Actinomycetes</taxon>
        <taxon>Micrococcales</taxon>
        <taxon>Microbacteriaceae</taxon>
        <taxon>Microbacterium</taxon>
    </lineage>
</organism>
<reference evidence="4 5" key="1">
    <citation type="submission" date="2020-11" db="EMBL/GenBank/DDBJ databases">
        <title>Amino acid is mineralized and recycled by bacteria in oceanic microbiome.</title>
        <authorList>
            <person name="Zheng L.Y."/>
        </authorList>
    </citation>
    <scope>NUCLEOTIDE SEQUENCE [LARGE SCALE GENOMIC DNA]</scope>
    <source>
        <strain evidence="4 5">A32-1</strain>
    </source>
</reference>
<evidence type="ECO:0000313" key="4">
    <source>
        <dbReference type="EMBL" id="QPE05066.1"/>
    </source>
</evidence>
<dbReference type="KEGG" id="msf:IT882_02850"/>
<sequence>MATGMARHRVTRVRWGDGAVAATTSTREDVVAREEPLEIRIDGTSWSVTMRTPGDDFDLVAGFLVSEGVIAARDELASLRYCAGFDEFGRREENTYNVIDAILGPGAVPPSDAHARHSTTTSACGICGTTSIEAVSKQSRFDVAGDGIRVDADVLAGLPDVLRKSQALFDRTGGVHAAGLFTAEGELLCLREDVGRHNAVDKIVGWAVREDRLPLSGTVLQVSGRASFELVQKARLAGIPILAAVSAPSSLAVDLAAASGMTLVGFSRGQSLAIYTGADRIEVGRGAPVEVG</sequence>
<proteinExistence type="inferred from homology"/>
<keyword evidence="4" id="KW-0808">Transferase</keyword>
<dbReference type="GO" id="GO:0005737">
    <property type="term" value="C:cytoplasm"/>
    <property type="evidence" value="ECO:0007669"/>
    <property type="project" value="UniProtKB-SubCell"/>
</dbReference>
<keyword evidence="5" id="KW-1185">Reference proteome</keyword>
<dbReference type="Pfam" id="PF02634">
    <property type="entry name" value="FdhD-NarQ"/>
    <property type="match status" value="1"/>
</dbReference>
<evidence type="ECO:0000313" key="5">
    <source>
        <dbReference type="Proteomes" id="UP000594480"/>
    </source>
</evidence>
<accession>A0A7S8RH55</accession>
<feature type="active site" description="Cysteine persulfide intermediate" evidence="3">
    <location>
        <position position="124"/>
    </location>
</feature>
<name>A0A7S8RH55_9MICO</name>
<dbReference type="InterPro" id="IPR003786">
    <property type="entry name" value="FdhD"/>
</dbReference>
<comment type="similarity">
    <text evidence="3">Belongs to the FdhD family.</text>
</comment>
<comment type="caution">
    <text evidence="3">Lacks conserved residue(s) required for the propagation of feature annotation.</text>
</comment>
<dbReference type="RefSeq" id="WP_195693085.1">
    <property type="nucleotide sequence ID" value="NZ_CP064760.1"/>
</dbReference>
<dbReference type="GO" id="GO:0097163">
    <property type="term" value="F:sulfur carrier activity"/>
    <property type="evidence" value="ECO:0007669"/>
    <property type="project" value="UniProtKB-UniRule"/>
</dbReference>
<comment type="subcellular location">
    <subcellularLocation>
        <location evidence="3">Cytoplasm</location>
    </subcellularLocation>
</comment>
<dbReference type="GO" id="GO:0006777">
    <property type="term" value="P:Mo-molybdopterin cofactor biosynthetic process"/>
    <property type="evidence" value="ECO:0007669"/>
    <property type="project" value="UniProtKB-UniRule"/>
</dbReference>
<dbReference type="NCBIfam" id="NF001943">
    <property type="entry name" value="PRK00724.1-2"/>
    <property type="match status" value="1"/>
</dbReference>
<dbReference type="HAMAP" id="MF_00187">
    <property type="entry name" value="FdhD"/>
    <property type="match status" value="1"/>
</dbReference>
<dbReference type="AlphaFoldDB" id="A0A7S8RH55"/>